<evidence type="ECO:0000256" key="2">
    <source>
        <dbReference type="ARBA" id="ARBA00005695"/>
    </source>
</evidence>
<dbReference type="Proteomes" id="UP000004528">
    <property type="component" value="Unassembled WGS sequence"/>
</dbReference>
<comment type="subcellular location">
    <subcellularLocation>
        <location evidence="1">Cell envelope</location>
    </subcellularLocation>
</comment>
<dbReference type="eggNOG" id="COG4166">
    <property type="taxonomic scope" value="Bacteria"/>
</dbReference>
<dbReference type="Gene3D" id="3.10.105.10">
    <property type="entry name" value="Dipeptide-binding Protein, Domain 3"/>
    <property type="match status" value="1"/>
</dbReference>
<organism evidence="7 8">
    <name type="scientific">Weissella paramesenteroides ATCC 33313</name>
    <dbReference type="NCBI Taxonomy" id="585506"/>
    <lineage>
        <taxon>Bacteria</taxon>
        <taxon>Bacillati</taxon>
        <taxon>Bacillota</taxon>
        <taxon>Bacilli</taxon>
        <taxon>Lactobacillales</taxon>
        <taxon>Lactobacillaceae</taxon>
        <taxon>Weissella</taxon>
    </lineage>
</organism>
<dbReference type="PANTHER" id="PTHR30290:SF10">
    <property type="entry name" value="PERIPLASMIC OLIGOPEPTIDE-BINDING PROTEIN-RELATED"/>
    <property type="match status" value="1"/>
</dbReference>
<reference evidence="7 8" key="1">
    <citation type="submission" date="2009-04" db="EMBL/GenBank/DDBJ databases">
        <authorList>
            <person name="Qin X."/>
            <person name="Bachman B."/>
            <person name="Battles P."/>
            <person name="Bell A."/>
            <person name="Bess C."/>
            <person name="Bickham C."/>
            <person name="Chaboub L."/>
            <person name="Chen D."/>
            <person name="Coyle M."/>
            <person name="Deiros D.R."/>
            <person name="Dinh H."/>
            <person name="Forbes L."/>
            <person name="Fowler G."/>
            <person name="Francisco L."/>
            <person name="Fu Q."/>
            <person name="Gubbala S."/>
            <person name="Hale W."/>
            <person name="Han Y."/>
            <person name="Hemphill L."/>
            <person name="Highlander S.K."/>
            <person name="Hirani K."/>
            <person name="Hogues M."/>
            <person name="Jackson L."/>
            <person name="Jakkamsetti A."/>
            <person name="Javaid M."/>
            <person name="Jiang H."/>
            <person name="Korchina V."/>
            <person name="Kovar C."/>
            <person name="Lara F."/>
            <person name="Lee S."/>
            <person name="Mata R."/>
            <person name="Mathew T."/>
            <person name="Moen C."/>
            <person name="Morales K."/>
            <person name="Munidasa M."/>
            <person name="Nazareth L."/>
            <person name="Ngo R."/>
            <person name="Nguyen L."/>
            <person name="Okwuonu G."/>
            <person name="Ongeri F."/>
            <person name="Patil S."/>
            <person name="Petrosino J."/>
            <person name="Pham C."/>
            <person name="Pham P."/>
            <person name="Pu L.-L."/>
            <person name="Puazo M."/>
            <person name="Raj R."/>
            <person name="Reid J."/>
            <person name="Rouhana J."/>
            <person name="Saada N."/>
            <person name="Shang Y."/>
            <person name="Simmons D."/>
            <person name="Thornton R."/>
            <person name="Warren J."/>
            <person name="Weissenberger G."/>
            <person name="Zhang J."/>
            <person name="Zhang L."/>
            <person name="Zhou C."/>
            <person name="Zhu D."/>
            <person name="Muzny D."/>
            <person name="Worley K."/>
            <person name="Gibbs R."/>
        </authorList>
    </citation>
    <scope>NUCLEOTIDE SEQUENCE [LARGE SCALE GENOMIC DNA]</scope>
    <source>
        <strain evidence="7 8">ATCC 33313</strain>
    </source>
</reference>
<dbReference type="GO" id="GO:0015833">
    <property type="term" value="P:peptide transport"/>
    <property type="evidence" value="ECO:0007669"/>
    <property type="project" value="UniProtKB-KW"/>
</dbReference>
<dbReference type="Gene3D" id="3.40.190.10">
    <property type="entry name" value="Periplasmic binding protein-like II"/>
    <property type="match status" value="1"/>
</dbReference>
<evidence type="ECO:0000256" key="3">
    <source>
        <dbReference type="ARBA" id="ARBA00022448"/>
    </source>
</evidence>
<evidence type="ECO:0000313" key="7">
    <source>
        <dbReference type="EMBL" id="EER74611.1"/>
    </source>
</evidence>
<keyword evidence="8" id="KW-1185">Reference proteome</keyword>
<dbReference type="HOGENOM" id="CLU_017028_0_4_9"/>
<dbReference type="SUPFAM" id="SSF53850">
    <property type="entry name" value="Periplasmic binding protein-like II"/>
    <property type="match status" value="1"/>
</dbReference>
<evidence type="ECO:0000256" key="1">
    <source>
        <dbReference type="ARBA" id="ARBA00004196"/>
    </source>
</evidence>
<keyword evidence="5" id="KW-0571">Peptide transport</keyword>
<keyword evidence="4" id="KW-0732">Signal</keyword>
<dbReference type="FunFam" id="3.90.76.10:FF:000001">
    <property type="entry name" value="Oligopeptide ABC transporter substrate-binding protein"/>
    <property type="match status" value="1"/>
</dbReference>
<dbReference type="PANTHER" id="PTHR30290">
    <property type="entry name" value="PERIPLASMIC BINDING COMPONENT OF ABC TRANSPORTER"/>
    <property type="match status" value="1"/>
</dbReference>
<dbReference type="FunFam" id="3.10.105.10:FF:000001">
    <property type="entry name" value="Oligopeptide ABC transporter, oligopeptide-binding protein"/>
    <property type="match status" value="1"/>
</dbReference>
<comment type="caution">
    <text evidence="7">The sequence shown here is derived from an EMBL/GenBank/DDBJ whole genome shotgun (WGS) entry which is preliminary data.</text>
</comment>
<protein>
    <submittedName>
        <fullName evidence="7">ABC transporter, substrate-binding protein, family 5</fullName>
    </submittedName>
</protein>
<dbReference type="InterPro" id="IPR000914">
    <property type="entry name" value="SBP_5_dom"/>
</dbReference>
<proteinExistence type="inferred from homology"/>
<dbReference type="GO" id="GO:1904680">
    <property type="term" value="F:peptide transmembrane transporter activity"/>
    <property type="evidence" value="ECO:0007669"/>
    <property type="project" value="TreeGrafter"/>
</dbReference>
<evidence type="ECO:0000256" key="5">
    <source>
        <dbReference type="ARBA" id="ARBA00022856"/>
    </source>
</evidence>
<keyword evidence="3" id="KW-0813">Transport</keyword>
<evidence type="ECO:0000313" key="8">
    <source>
        <dbReference type="Proteomes" id="UP000004528"/>
    </source>
</evidence>
<dbReference type="Gene3D" id="3.90.76.10">
    <property type="entry name" value="Dipeptide-binding Protein, Domain 1"/>
    <property type="match status" value="1"/>
</dbReference>
<dbReference type="CDD" id="cd08504">
    <property type="entry name" value="PBP2_OppA"/>
    <property type="match status" value="1"/>
</dbReference>
<dbReference type="AlphaFoldDB" id="C5RAU2"/>
<dbReference type="GO" id="GO:0043190">
    <property type="term" value="C:ATP-binding cassette (ABC) transporter complex"/>
    <property type="evidence" value="ECO:0007669"/>
    <property type="project" value="InterPro"/>
</dbReference>
<accession>C5RAU2</accession>
<dbReference type="InterPro" id="IPR030678">
    <property type="entry name" value="Peptide/Ni-bd"/>
</dbReference>
<feature type="domain" description="Solute-binding protein family 5" evidence="6">
    <location>
        <begin position="94"/>
        <end position="476"/>
    </location>
</feature>
<dbReference type="GO" id="GO:0030288">
    <property type="term" value="C:outer membrane-bounded periplasmic space"/>
    <property type="evidence" value="ECO:0007669"/>
    <property type="project" value="UniProtKB-ARBA"/>
</dbReference>
<comment type="similarity">
    <text evidence="2">Belongs to the bacterial solute-binding protein 5 family.</text>
</comment>
<dbReference type="InterPro" id="IPR039424">
    <property type="entry name" value="SBP_5"/>
</dbReference>
<evidence type="ECO:0000259" key="6">
    <source>
        <dbReference type="Pfam" id="PF00496"/>
    </source>
</evidence>
<gene>
    <name evidence="7" type="ORF">HMPREF0877_1087</name>
</gene>
<dbReference type="PIRSF" id="PIRSF002741">
    <property type="entry name" value="MppA"/>
    <property type="match status" value="1"/>
</dbReference>
<dbReference type="Pfam" id="PF00496">
    <property type="entry name" value="SBP_bac_5"/>
    <property type="match status" value="1"/>
</dbReference>
<keyword evidence="5" id="KW-0653">Protein transport</keyword>
<evidence type="ECO:0000256" key="4">
    <source>
        <dbReference type="ARBA" id="ARBA00022729"/>
    </source>
</evidence>
<sequence>MIMKKLSRYVNMNKGWGNMNKTLKVSALLSGAVILGSTFVPVTASAAKYKTINWTEGANVGTMDPSKTTAAIDFNYLQAIGEGLYRMDKSGKPQLAGATSVDKSDDGLTLTYHLRDMKWSNGEPVTANDYVYGWQRTNDPKTASQYAYLYSGIKNADAVQKGDKPVTDLGVKALDDKTLQVTLERPMPQLESVLTMATFEPQNKKFVDKVGKKYGTASKYTISNGPFTMKGWTGSNNKISLVKNPTYWDAKSVKTPKVTVQTIKDQNTGYNLYKSKKVDYTTLSPDQYKASKNKKDYTVIAQASTAFIEFNENKKPLNNTNIRKALSKSIDRQTMSSKILGGGGTPATSFTSTKLAKDPATGKDFAKVAADKNAVGYNLKEAKKLWKQGLKETGKKKVTLQYLTDDSDGAKRSAQFIQSQMEKLPGLKVTIKTVPFKQRISLSDEKKFDMVNTIWGADYADPSTFLDLYTSDSSFNNGSWKNADYDNVMKAAKTTDVNDATKRYADYAKAEKILQEDAAVAPVYYQAKPSLLNTNVKGVVSNTVGAPFDWKWAYKK</sequence>
<name>C5RAU2_WEIPA</name>
<dbReference type="STRING" id="585506.HMPREF0877_1087"/>
<dbReference type="EMBL" id="ACKU01000014">
    <property type="protein sequence ID" value="EER74611.1"/>
    <property type="molecule type" value="Genomic_DNA"/>
</dbReference>